<accession>A0ABR1IN44</accession>
<dbReference type="PANTHER" id="PTHR12049">
    <property type="entry name" value="PROTEIN ARGININE METHYLTRANSFERASE NDUFAF7, MITOCHONDRIAL"/>
    <property type="match status" value="1"/>
</dbReference>
<evidence type="ECO:0000256" key="2">
    <source>
        <dbReference type="ARBA" id="ARBA00005891"/>
    </source>
</evidence>
<evidence type="ECO:0000256" key="4">
    <source>
        <dbReference type="ARBA" id="ARBA00022679"/>
    </source>
</evidence>
<reference evidence="8 9" key="1">
    <citation type="submission" date="2024-01" db="EMBL/GenBank/DDBJ databases">
        <title>A draft genome for the cacao thread blight pathogen Marasmiellus scandens.</title>
        <authorList>
            <person name="Baruah I.K."/>
            <person name="Leung J."/>
            <person name="Bukari Y."/>
            <person name="Amoako-Attah I."/>
            <person name="Meinhardt L.W."/>
            <person name="Bailey B.A."/>
            <person name="Cohen S.P."/>
        </authorList>
    </citation>
    <scope>NUCLEOTIDE SEQUENCE [LARGE SCALE GENOMIC DNA]</scope>
    <source>
        <strain evidence="8 9">GH-19</strain>
    </source>
</reference>
<protein>
    <recommendedName>
        <fullName evidence="7">Protein arginine methyltransferase NDUFAF7</fullName>
        <ecNumber evidence="7">2.1.1.320</ecNumber>
    </recommendedName>
</protein>
<dbReference type="EMBL" id="JBANRG010000089">
    <property type="protein sequence ID" value="KAK7437048.1"/>
    <property type="molecule type" value="Genomic_DNA"/>
</dbReference>
<comment type="subcellular location">
    <subcellularLocation>
        <location evidence="1 7">Mitochondrion</location>
    </subcellularLocation>
</comment>
<dbReference type="SUPFAM" id="SSF53335">
    <property type="entry name" value="S-adenosyl-L-methionine-dependent methyltransferases"/>
    <property type="match status" value="1"/>
</dbReference>
<gene>
    <name evidence="8" type="ORF">VKT23_018863</name>
</gene>
<keyword evidence="3 7" id="KW-0489">Methyltransferase</keyword>
<evidence type="ECO:0000256" key="6">
    <source>
        <dbReference type="ARBA" id="ARBA00048612"/>
    </source>
</evidence>
<comment type="function">
    <text evidence="7">Arginine methyltransferase involved in the assembly or stability of mitochondrial NADH:ubiquinone oxidoreductase complex (complex I).</text>
</comment>
<evidence type="ECO:0000313" key="8">
    <source>
        <dbReference type="EMBL" id="KAK7437048.1"/>
    </source>
</evidence>
<dbReference type="InterPro" id="IPR003788">
    <property type="entry name" value="NDUFAF7"/>
</dbReference>
<keyword evidence="9" id="KW-1185">Reference proteome</keyword>
<dbReference type="InterPro" id="IPR038375">
    <property type="entry name" value="NDUFAF7_sf"/>
</dbReference>
<dbReference type="Proteomes" id="UP001498398">
    <property type="component" value="Unassembled WGS sequence"/>
</dbReference>
<evidence type="ECO:0000256" key="1">
    <source>
        <dbReference type="ARBA" id="ARBA00004173"/>
    </source>
</evidence>
<dbReference type="Pfam" id="PF02636">
    <property type="entry name" value="Methyltransf_28"/>
    <property type="match status" value="1"/>
</dbReference>
<evidence type="ECO:0000313" key="9">
    <source>
        <dbReference type="Proteomes" id="UP001498398"/>
    </source>
</evidence>
<name>A0ABR1IN44_9AGAR</name>
<keyword evidence="4 7" id="KW-0808">Transferase</keyword>
<dbReference type="EC" id="2.1.1.320" evidence="7"/>
<dbReference type="InterPro" id="IPR029063">
    <property type="entry name" value="SAM-dependent_MTases_sf"/>
</dbReference>
<dbReference type="PANTHER" id="PTHR12049:SF7">
    <property type="entry name" value="PROTEIN ARGININE METHYLTRANSFERASE NDUFAF7, MITOCHONDRIAL"/>
    <property type="match status" value="1"/>
</dbReference>
<evidence type="ECO:0000256" key="5">
    <source>
        <dbReference type="ARBA" id="ARBA00023128"/>
    </source>
</evidence>
<comment type="similarity">
    <text evidence="2 7">Belongs to the NDUFAF7 family.</text>
</comment>
<comment type="caution">
    <text evidence="8">The sequence shown here is derived from an EMBL/GenBank/DDBJ whole genome shotgun (WGS) entry which is preliminary data.</text>
</comment>
<dbReference type="Gene3D" id="3.40.50.12710">
    <property type="match status" value="1"/>
</dbReference>
<proteinExistence type="inferred from homology"/>
<organism evidence="8 9">
    <name type="scientific">Marasmiellus scandens</name>
    <dbReference type="NCBI Taxonomy" id="2682957"/>
    <lineage>
        <taxon>Eukaryota</taxon>
        <taxon>Fungi</taxon>
        <taxon>Dikarya</taxon>
        <taxon>Basidiomycota</taxon>
        <taxon>Agaricomycotina</taxon>
        <taxon>Agaricomycetes</taxon>
        <taxon>Agaricomycetidae</taxon>
        <taxon>Agaricales</taxon>
        <taxon>Marasmiineae</taxon>
        <taxon>Omphalotaceae</taxon>
        <taxon>Marasmiellus</taxon>
    </lineage>
</organism>
<evidence type="ECO:0000256" key="7">
    <source>
        <dbReference type="RuleBase" id="RU364114"/>
    </source>
</evidence>
<evidence type="ECO:0000256" key="3">
    <source>
        <dbReference type="ARBA" id="ARBA00022603"/>
    </source>
</evidence>
<comment type="catalytic activity">
    <reaction evidence="6 7">
        <text>L-arginyl-[protein] + 2 S-adenosyl-L-methionine = N(omega),N(omega)'-dimethyl-L-arginyl-[protein] + 2 S-adenosyl-L-homocysteine + 2 H(+)</text>
        <dbReference type="Rhea" id="RHEA:48108"/>
        <dbReference type="Rhea" id="RHEA-COMP:10532"/>
        <dbReference type="Rhea" id="RHEA-COMP:11992"/>
        <dbReference type="ChEBI" id="CHEBI:15378"/>
        <dbReference type="ChEBI" id="CHEBI:29965"/>
        <dbReference type="ChEBI" id="CHEBI:57856"/>
        <dbReference type="ChEBI" id="CHEBI:59789"/>
        <dbReference type="ChEBI" id="CHEBI:88221"/>
        <dbReference type="EC" id="2.1.1.320"/>
    </reaction>
</comment>
<sequence>MQGLLRGRAFSSVHRNRWALQTRVPRTTLPRSLKYGLPHRYNSNSAVAPNTTPIEKLILDHVKAAGPISHATYMQFCLGHPEEGYYMSPKNPIFGPKGDFVTSPEISQLFGEMIAVWLFSQWLGAGSPESLRLVELGPGRGTLMADILHTFKQLFTSRKVNPNVEIHLVENSETLRGLQRQKLSDFGHELQWHDSINTISKSTTQYTMLVAHEFFDALPVHILMKSEQGWRELQVGSSEIVSEAYLESWYKLQVACKNERPHLLSFFHAEPTPVATVLGNSSPRFSTVSKGAHLEVSPAAFKIAYKVGELLSRKESEDDVQGLGGCGLIIDYGSSDPPLNTIRAFKDHKQVHPLHRPGECDLTGNVDFGYLKEAMQDLVPVYPPIEQGVFLQHMGLSSRLRSLAQNTAELSAEEAQERYNRLLQGATRLADPREMGSQYKFLGISSNSNTEDGAHVYPFGIGAEGTGDEVTSQPRARD</sequence>
<keyword evidence="5 7" id="KW-0496">Mitochondrion</keyword>